<dbReference type="AlphaFoldDB" id="A0A8H2K8Q3"/>
<feature type="domain" description="AB hydrolase-1" evidence="2">
    <location>
        <begin position="51"/>
        <end position="180"/>
    </location>
</feature>
<gene>
    <name evidence="3" type="ORF">FB472_1762</name>
</gene>
<dbReference type="RefSeq" id="WP_170192065.1">
    <property type="nucleotide sequence ID" value="NZ_VFRA01000001.1"/>
</dbReference>
<dbReference type="GO" id="GO:0016787">
    <property type="term" value="F:hydrolase activity"/>
    <property type="evidence" value="ECO:0007669"/>
    <property type="project" value="UniProtKB-KW"/>
</dbReference>
<feature type="region of interest" description="Disordered" evidence="1">
    <location>
        <begin position="247"/>
        <end position="283"/>
    </location>
</feature>
<dbReference type="SUPFAM" id="SSF53474">
    <property type="entry name" value="alpha/beta-Hydrolases"/>
    <property type="match status" value="1"/>
</dbReference>
<accession>A0A8H2K8Q3</accession>
<comment type="caution">
    <text evidence="3">The sequence shown here is derived from an EMBL/GenBank/DDBJ whole genome shotgun (WGS) entry which is preliminary data.</text>
</comment>
<dbReference type="Gene3D" id="3.40.50.1820">
    <property type="entry name" value="alpha/beta hydrolase"/>
    <property type="match status" value="1"/>
</dbReference>
<keyword evidence="4" id="KW-1185">Reference proteome</keyword>
<dbReference type="Pfam" id="PF00561">
    <property type="entry name" value="Abhydrolase_1"/>
    <property type="match status" value="1"/>
</dbReference>
<feature type="compositionally biased region" description="Basic residues" evidence="1">
    <location>
        <begin position="250"/>
        <end position="259"/>
    </location>
</feature>
<sequence length="292" mass="31709">MATSIQAGIARNKWYAQLARIPGVHFVERPLRGGGSFQLSYTRTGPKCGLPVLVFVGGPGLASVVPYQGLRTKGTRLGLDLVMMEHRGVGLSRTDTTGADITHAHITITDVIDDAAAIRAAEGLDQVVVYGTSYGSYLAQGFGVKNPELVAGMILDSAMTGTGFEEASIRELYSLFWDGTAVTRTHADAVRRLVEKGVVDPQEMFALQFLYELGGPRMVHRMLSLLEVGRGKRLWGRINRLGSREVTKVNRSHCAKHSPHSPGPRLSSPATTTSAPRDLLQSRSLRLFRTPS</sequence>
<dbReference type="InterPro" id="IPR029058">
    <property type="entry name" value="AB_hydrolase_fold"/>
</dbReference>
<dbReference type="InterPro" id="IPR000073">
    <property type="entry name" value="AB_hydrolase_1"/>
</dbReference>
<evidence type="ECO:0000256" key="1">
    <source>
        <dbReference type="SAM" id="MobiDB-lite"/>
    </source>
</evidence>
<protein>
    <submittedName>
        <fullName evidence="3">Alpha/beta hydrolase family protein</fullName>
    </submittedName>
</protein>
<dbReference type="Proteomes" id="UP000316560">
    <property type="component" value="Unassembled WGS sequence"/>
</dbReference>
<dbReference type="EMBL" id="VFRA01000001">
    <property type="protein sequence ID" value="TQO20147.1"/>
    <property type="molecule type" value="Genomic_DNA"/>
</dbReference>
<evidence type="ECO:0000313" key="4">
    <source>
        <dbReference type="Proteomes" id="UP000316560"/>
    </source>
</evidence>
<reference evidence="3 4" key="1">
    <citation type="submission" date="2019-06" db="EMBL/GenBank/DDBJ databases">
        <title>Sequencing the genomes of 1000 actinobacteria strains.</title>
        <authorList>
            <person name="Klenk H.-P."/>
        </authorList>
    </citation>
    <scope>NUCLEOTIDE SEQUENCE [LARGE SCALE GENOMIC DNA]</scope>
    <source>
        <strain evidence="3 4">DSM 21947</strain>
    </source>
</reference>
<name>A0A8H2K8Q3_9MICO</name>
<proteinExistence type="predicted"/>
<evidence type="ECO:0000259" key="2">
    <source>
        <dbReference type="Pfam" id="PF00561"/>
    </source>
</evidence>
<organism evidence="3 4">
    <name type="scientific">Rhodoglobus vestalii</name>
    <dbReference type="NCBI Taxonomy" id="193384"/>
    <lineage>
        <taxon>Bacteria</taxon>
        <taxon>Bacillati</taxon>
        <taxon>Actinomycetota</taxon>
        <taxon>Actinomycetes</taxon>
        <taxon>Micrococcales</taxon>
        <taxon>Microbacteriaceae</taxon>
        <taxon>Rhodoglobus</taxon>
    </lineage>
</organism>
<keyword evidence="3" id="KW-0378">Hydrolase</keyword>
<evidence type="ECO:0000313" key="3">
    <source>
        <dbReference type="EMBL" id="TQO20147.1"/>
    </source>
</evidence>